<sequence length="166" mass="18677">MVVRSGGPVHQRQAFHEAREVAPMFLGTHQPRLDDKGRLFLPAKYREELAEGLVITKGQERCLYVFPVEEFQRITEALSTAPVTAKAVRDYSRVLFASASDETPDKQGRITIPQSLRVYAGLERDCVVIGANTRLEIWDSRAWESYLSAQEQAFADLSEEVLPGIL</sequence>
<dbReference type="CDD" id="cd16320">
    <property type="entry name" value="MraZ_N"/>
    <property type="match status" value="1"/>
</dbReference>
<comment type="caution">
    <text evidence="9">The sequence shown here is derived from an EMBL/GenBank/DDBJ whole genome shotgun (WGS) entry which is preliminary data.</text>
</comment>
<dbReference type="InterPro" id="IPR037914">
    <property type="entry name" value="SpoVT-AbrB_sf"/>
</dbReference>
<keyword evidence="6 7" id="KW-0804">Transcription</keyword>
<evidence type="ECO:0000259" key="8">
    <source>
        <dbReference type="PROSITE" id="PS51740"/>
    </source>
</evidence>
<dbReference type="InterPro" id="IPR020603">
    <property type="entry name" value="MraZ_dom"/>
</dbReference>
<feature type="domain" description="SpoVT-AbrB" evidence="8">
    <location>
        <begin position="99"/>
        <end position="142"/>
    </location>
</feature>
<name>A0ABP4AWT7_9ACTN</name>
<dbReference type="EMBL" id="BAAAHQ010000033">
    <property type="protein sequence ID" value="GAA0942411.1"/>
    <property type="molecule type" value="Genomic_DNA"/>
</dbReference>
<reference evidence="10" key="1">
    <citation type="journal article" date="2019" name="Int. J. Syst. Evol. Microbiol.">
        <title>The Global Catalogue of Microorganisms (GCM) 10K type strain sequencing project: providing services to taxonomists for standard genome sequencing and annotation.</title>
        <authorList>
            <consortium name="The Broad Institute Genomics Platform"/>
            <consortium name="The Broad Institute Genome Sequencing Center for Infectious Disease"/>
            <person name="Wu L."/>
            <person name="Ma J."/>
        </authorList>
    </citation>
    <scope>NUCLEOTIDE SEQUENCE [LARGE SCALE GENOMIC DNA]</scope>
    <source>
        <strain evidence="10">JCM 11136</strain>
    </source>
</reference>
<evidence type="ECO:0000256" key="7">
    <source>
        <dbReference type="HAMAP-Rule" id="MF_01008"/>
    </source>
</evidence>
<keyword evidence="4 7" id="KW-0805">Transcription regulation</keyword>
<dbReference type="CDD" id="cd16321">
    <property type="entry name" value="MraZ_C"/>
    <property type="match status" value="1"/>
</dbReference>
<dbReference type="Proteomes" id="UP001501578">
    <property type="component" value="Unassembled WGS sequence"/>
</dbReference>
<dbReference type="InterPro" id="IPR035644">
    <property type="entry name" value="MraZ_C"/>
</dbReference>
<keyword evidence="3" id="KW-0677">Repeat</keyword>
<dbReference type="HAMAP" id="MF_01008">
    <property type="entry name" value="MraZ"/>
    <property type="match status" value="1"/>
</dbReference>
<comment type="subcellular location">
    <subcellularLocation>
        <location evidence="7">Cytoplasm</location>
        <location evidence="7">Nucleoid</location>
    </subcellularLocation>
</comment>
<proteinExistence type="inferred from homology"/>
<evidence type="ECO:0000256" key="3">
    <source>
        <dbReference type="ARBA" id="ARBA00022737"/>
    </source>
</evidence>
<comment type="similarity">
    <text evidence="7">Belongs to the MraZ family.</text>
</comment>
<dbReference type="InterPro" id="IPR035642">
    <property type="entry name" value="MraZ_N"/>
</dbReference>
<gene>
    <name evidence="7 9" type="primary">mraZ</name>
    <name evidence="9" type="ORF">GCM10009560_54970</name>
</gene>
<evidence type="ECO:0000256" key="4">
    <source>
        <dbReference type="ARBA" id="ARBA00023015"/>
    </source>
</evidence>
<dbReference type="PANTHER" id="PTHR34701">
    <property type="entry name" value="TRANSCRIPTIONAL REGULATOR MRAZ"/>
    <property type="match status" value="1"/>
</dbReference>
<evidence type="ECO:0000256" key="6">
    <source>
        <dbReference type="ARBA" id="ARBA00023163"/>
    </source>
</evidence>
<comment type="subunit">
    <text evidence="7">Forms oligomers.</text>
</comment>
<evidence type="ECO:0000256" key="2">
    <source>
        <dbReference type="ARBA" id="ARBA00022490"/>
    </source>
</evidence>
<dbReference type="NCBIfam" id="TIGR00242">
    <property type="entry name" value="division/cell wall cluster transcriptional repressor MraZ"/>
    <property type="match status" value="1"/>
</dbReference>
<organism evidence="9 10">
    <name type="scientific">Nonomuraea longicatena</name>
    <dbReference type="NCBI Taxonomy" id="83682"/>
    <lineage>
        <taxon>Bacteria</taxon>
        <taxon>Bacillati</taxon>
        <taxon>Actinomycetota</taxon>
        <taxon>Actinomycetes</taxon>
        <taxon>Streptosporangiales</taxon>
        <taxon>Streptosporangiaceae</taxon>
        <taxon>Nonomuraea</taxon>
    </lineage>
</organism>
<evidence type="ECO:0000313" key="10">
    <source>
        <dbReference type="Proteomes" id="UP001501578"/>
    </source>
</evidence>
<keyword evidence="10" id="KW-1185">Reference proteome</keyword>
<evidence type="ECO:0000313" key="9">
    <source>
        <dbReference type="EMBL" id="GAA0942411.1"/>
    </source>
</evidence>
<feature type="domain" description="SpoVT-AbrB" evidence="8">
    <location>
        <begin position="28"/>
        <end position="70"/>
    </location>
</feature>
<dbReference type="InterPro" id="IPR038619">
    <property type="entry name" value="MraZ_sf"/>
</dbReference>
<keyword evidence="2 7" id="KW-0963">Cytoplasm</keyword>
<accession>A0ABP4AWT7</accession>
<dbReference type="InterPro" id="IPR003444">
    <property type="entry name" value="MraZ"/>
</dbReference>
<dbReference type="PROSITE" id="PS51740">
    <property type="entry name" value="SPOVT_ABRB"/>
    <property type="match status" value="2"/>
</dbReference>
<evidence type="ECO:0000256" key="1">
    <source>
        <dbReference type="ARBA" id="ARBA00013860"/>
    </source>
</evidence>
<dbReference type="SUPFAM" id="SSF89447">
    <property type="entry name" value="AbrB/MazE/MraZ-like"/>
    <property type="match status" value="1"/>
</dbReference>
<evidence type="ECO:0000256" key="5">
    <source>
        <dbReference type="ARBA" id="ARBA00023125"/>
    </source>
</evidence>
<keyword evidence="5 7" id="KW-0238">DNA-binding</keyword>
<dbReference type="InterPro" id="IPR007159">
    <property type="entry name" value="SpoVT-AbrB_dom"/>
</dbReference>
<dbReference type="PANTHER" id="PTHR34701:SF1">
    <property type="entry name" value="TRANSCRIPTIONAL REGULATOR MRAZ"/>
    <property type="match status" value="1"/>
</dbReference>
<dbReference type="Gene3D" id="3.40.1550.20">
    <property type="entry name" value="Transcriptional regulator MraZ domain"/>
    <property type="match status" value="1"/>
</dbReference>
<protein>
    <recommendedName>
        <fullName evidence="1 7">Transcriptional regulator MraZ</fullName>
    </recommendedName>
</protein>
<dbReference type="Pfam" id="PF02381">
    <property type="entry name" value="MraZ"/>
    <property type="match status" value="2"/>
</dbReference>